<feature type="transmembrane region" description="Helical" evidence="1">
    <location>
        <begin position="90"/>
        <end position="110"/>
    </location>
</feature>
<dbReference type="AlphaFoldDB" id="A0A399DRP4"/>
<organism evidence="2 3">
    <name type="scientific">Meiothermus taiwanensis</name>
    <dbReference type="NCBI Taxonomy" id="172827"/>
    <lineage>
        <taxon>Bacteria</taxon>
        <taxon>Thermotogati</taxon>
        <taxon>Deinococcota</taxon>
        <taxon>Deinococci</taxon>
        <taxon>Thermales</taxon>
        <taxon>Thermaceae</taxon>
        <taxon>Meiothermus</taxon>
    </lineage>
</organism>
<protein>
    <recommendedName>
        <fullName evidence="4">Transposase DDE domain-containing protein</fullName>
    </recommendedName>
</protein>
<dbReference type="Proteomes" id="UP000266089">
    <property type="component" value="Unassembled WGS sequence"/>
</dbReference>
<dbReference type="EMBL" id="QWKX01000094">
    <property type="protein sequence ID" value="RIH74766.1"/>
    <property type="molecule type" value="Genomic_DNA"/>
</dbReference>
<name>A0A399DRP4_9DEIN</name>
<proteinExistence type="predicted"/>
<keyword evidence="1" id="KW-1133">Transmembrane helix</keyword>
<accession>A0A399DRP4</accession>
<dbReference type="KEGG" id="mtai:Mtai_v1c28000"/>
<evidence type="ECO:0000256" key="1">
    <source>
        <dbReference type="SAM" id="Phobius"/>
    </source>
</evidence>
<evidence type="ECO:0000313" key="3">
    <source>
        <dbReference type="Proteomes" id="UP000266089"/>
    </source>
</evidence>
<keyword evidence="1" id="KW-0472">Membrane</keyword>
<comment type="caution">
    <text evidence="2">The sequence shown here is derived from an EMBL/GenBank/DDBJ whole genome shotgun (WGS) entry which is preliminary data.</text>
</comment>
<evidence type="ECO:0000313" key="2">
    <source>
        <dbReference type="EMBL" id="RIH74766.1"/>
    </source>
</evidence>
<sequence>MARQGVDLVAKHKRNMRPHTRRERCLLQGHRVVESVFSSLDRRGLSERAYRKTRGLVFHVYAVLLAYGLLKLLEHDPAWRHMVAQMGAGLGAGLCCSSGLHSGWWFGWLFRIGVKL</sequence>
<keyword evidence="1" id="KW-0812">Transmembrane</keyword>
<dbReference type="RefSeq" id="WP_051349853.1">
    <property type="nucleotide sequence ID" value="NZ_LWCO01000089.1"/>
</dbReference>
<feature type="transmembrane region" description="Helical" evidence="1">
    <location>
        <begin position="53"/>
        <end position="70"/>
    </location>
</feature>
<evidence type="ECO:0008006" key="4">
    <source>
        <dbReference type="Google" id="ProtNLM"/>
    </source>
</evidence>
<gene>
    <name evidence="2" type="ORF">Mcate_02556</name>
</gene>
<reference evidence="2 3" key="1">
    <citation type="submission" date="2018-08" db="EMBL/GenBank/DDBJ databases">
        <title>Meiothermus cateniformans JCM 15151 genome sequencing project.</title>
        <authorList>
            <person name="Da Costa M.S."/>
            <person name="Albuquerque L."/>
            <person name="Raposo P."/>
            <person name="Froufe H.J.C."/>
            <person name="Barroso C.S."/>
            <person name="Egas C."/>
        </authorList>
    </citation>
    <scope>NUCLEOTIDE SEQUENCE [LARGE SCALE GENOMIC DNA]</scope>
    <source>
        <strain evidence="2 3">JCM 15151</strain>
    </source>
</reference>